<evidence type="ECO:0000259" key="4">
    <source>
        <dbReference type="PROSITE" id="PS50198"/>
    </source>
</evidence>
<dbReference type="PANTHER" id="PTHR47245">
    <property type="entry name" value="PEPTIDYLPROLYL ISOMERASE"/>
    <property type="match status" value="1"/>
</dbReference>
<dbReference type="Gene3D" id="1.10.8.1040">
    <property type="match status" value="1"/>
</dbReference>
<dbReference type="AlphaFoldDB" id="W4LW78"/>
<dbReference type="InterPro" id="IPR050245">
    <property type="entry name" value="PrsA_foldase"/>
</dbReference>
<dbReference type="PANTHER" id="PTHR47245:SF2">
    <property type="entry name" value="PEPTIDYL-PROLYL CIS-TRANS ISOMERASE HP_0175-RELATED"/>
    <property type="match status" value="1"/>
</dbReference>
<dbReference type="PATRIC" id="fig|1429438.4.peg.1451"/>
<evidence type="ECO:0000256" key="2">
    <source>
        <dbReference type="SAM" id="MobiDB-lite"/>
    </source>
</evidence>
<dbReference type="EMBL" id="AZHW01000211">
    <property type="protein sequence ID" value="ETX01632.1"/>
    <property type="molecule type" value="Genomic_DNA"/>
</dbReference>
<dbReference type="Proteomes" id="UP000019141">
    <property type="component" value="Unassembled WGS sequence"/>
</dbReference>
<evidence type="ECO:0000256" key="3">
    <source>
        <dbReference type="SAM" id="SignalP"/>
    </source>
</evidence>
<dbReference type="InterPro" id="IPR027304">
    <property type="entry name" value="Trigger_fact/SurA_dom_sf"/>
</dbReference>
<accession>W4LW78</accession>
<gene>
    <name evidence="5" type="ORF">ETSY1_06625</name>
</gene>
<dbReference type="PROSITE" id="PS01096">
    <property type="entry name" value="PPIC_PPIASE_1"/>
    <property type="match status" value="1"/>
</dbReference>
<keyword evidence="1" id="KW-0697">Rotamase</keyword>
<proteinExistence type="predicted"/>
<protein>
    <recommendedName>
        <fullName evidence="4">PpiC domain-containing protein</fullName>
    </recommendedName>
</protein>
<name>W4LW78_ENTF1</name>
<dbReference type="InterPro" id="IPR023058">
    <property type="entry name" value="PPIase_PpiC_CS"/>
</dbReference>
<keyword evidence="6" id="KW-1185">Reference proteome</keyword>
<dbReference type="GO" id="GO:0003755">
    <property type="term" value="F:peptidyl-prolyl cis-trans isomerase activity"/>
    <property type="evidence" value="ECO:0007669"/>
    <property type="project" value="UniProtKB-KW"/>
</dbReference>
<dbReference type="InterPro" id="IPR000297">
    <property type="entry name" value="PPIase_PpiC"/>
</dbReference>
<dbReference type="InterPro" id="IPR046357">
    <property type="entry name" value="PPIase_dom_sf"/>
</dbReference>
<feature type="region of interest" description="Disordered" evidence="2">
    <location>
        <begin position="178"/>
        <end position="198"/>
    </location>
</feature>
<dbReference type="SUPFAM" id="SSF109998">
    <property type="entry name" value="Triger factor/SurA peptide-binding domain-like"/>
    <property type="match status" value="1"/>
</dbReference>
<dbReference type="Gene3D" id="3.10.50.40">
    <property type="match status" value="1"/>
</dbReference>
<evidence type="ECO:0000313" key="6">
    <source>
        <dbReference type="Proteomes" id="UP000019141"/>
    </source>
</evidence>
<feature type="chain" id="PRO_5007931194" description="PpiC domain-containing protein" evidence="3">
    <location>
        <begin position="27"/>
        <end position="285"/>
    </location>
</feature>
<comment type="caution">
    <text evidence="5">The sequence shown here is derived from an EMBL/GenBank/DDBJ whole genome shotgun (WGS) entry which is preliminary data.</text>
</comment>
<reference evidence="5 6" key="1">
    <citation type="journal article" date="2014" name="Nature">
        <title>An environmental bacterial taxon with a large and distinct metabolic repertoire.</title>
        <authorList>
            <person name="Wilson M.C."/>
            <person name="Mori T."/>
            <person name="Ruckert C."/>
            <person name="Uria A.R."/>
            <person name="Helf M.J."/>
            <person name="Takada K."/>
            <person name="Gernert C."/>
            <person name="Steffens U.A."/>
            <person name="Heycke N."/>
            <person name="Schmitt S."/>
            <person name="Rinke C."/>
            <person name="Helfrich E.J."/>
            <person name="Brachmann A.O."/>
            <person name="Gurgui C."/>
            <person name="Wakimoto T."/>
            <person name="Kracht M."/>
            <person name="Crusemann M."/>
            <person name="Hentschel U."/>
            <person name="Abe I."/>
            <person name="Matsunaga S."/>
            <person name="Kalinowski J."/>
            <person name="Takeyama H."/>
            <person name="Piel J."/>
        </authorList>
    </citation>
    <scope>NUCLEOTIDE SEQUENCE [LARGE SCALE GENOMIC DNA]</scope>
    <source>
        <strain evidence="6">TSY1</strain>
    </source>
</reference>
<feature type="compositionally biased region" description="Gly residues" evidence="2">
    <location>
        <begin position="187"/>
        <end position="197"/>
    </location>
</feature>
<dbReference type="HOGENOM" id="CLU_034646_1_2_7"/>
<evidence type="ECO:0000256" key="1">
    <source>
        <dbReference type="PROSITE-ProRule" id="PRU00278"/>
    </source>
</evidence>
<sequence>MTLWLRTSLILIACCLLLSISVPSQAQETAKPEPSQEVLAVINGQPLTQLHYNQFIEQYSPQVRARAQSDKGRFMRELVLQELLAQEGKRQQIDQDPAVQIRLRMQMNNTLARAVVQKSVETDSGITDEKLKAHYEANKNDYQEGETVTASHILVKTEPEAKALLEELKGGKDFAELAKEKSTGPSGPQGGSLGSFGRGRMVPAFEKAAFSLKAGEVSEPVKTRFGWHVIKVTEHTEGKQQDFEQAKETIRKSLVSEYIQSMIRGLQDKAVIEIKNPAYQYDQSQ</sequence>
<organism evidence="5 6">
    <name type="scientific">Entotheonella factor</name>
    <dbReference type="NCBI Taxonomy" id="1429438"/>
    <lineage>
        <taxon>Bacteria</taxon>
        <taxon>Pseudomonadati</taxon>
        <taxon>Nitrospinota/Tectimicrobiota group</taxon>
        <taxon>Candidatus Tectimicrobiota</taxon>
        <taxon>Candidatus Entotheonellia</taxon>
        <taxon>Candidatus Entotheonellales</taxon>
        <taxon>Candidatus Entotheonellaceae</taxon>
        <taxon>Candidatus Entotheonella</taxon>
    </lineage>
</organism>
<keyword evidence="3" id="KW-0732">Signal</keyword>
<feature type="signal peptide" evidence="3">
    <location>
        <begin position="1"/>
        <end position="26"/>
    </location>
</feature>
<dbReference type="Pfam" id="PF13145">
    <property type="entry name" value="Rotamase_2"/>
    <property type="match status" value="1"/>
</dbReference>
<evidence type="ECO:0000313" key="5">
    <source>
        <dbReference type="EMBL" id="ETX01632.1"/>
    </source>
</evidence>
<keyword evidence="1" id="KW-0413">Isomerase</keyword>
<dbReference type="SUPFAM" id="SSF54534">
    <property type="entry name" value="FKBP-like"/>
    <property type="match status" value="1"/>
</dbReference>
<dbReference type="PROSITE" id="PS50198">
    <property type="entry name" value="PPIC_PPIASE_2"/>
    <property type="match status" value="1"/>
</dbReference>
<feature type="domain" description="PpiC" evidence="4">
    <location>
        <begin position="145"/>
        <end position="234"/>
    </location>
</feature>